<feature type="domain" description="DUF7507" evidence="2">
    <location>
        <begin position="103"/>
        <end position="133"/>
    </location>
</feature>
<evidence type="ECO:0000259" key="2">
    <source>
        <dbReference type="Pfam" id="PF24346"/>
    </source>
</evidence>
<evidence type="ECO:0000313" key="3">
    <source>
        <dbReference type="EMBL" id="PRP65605.1"/>
    </source>
</evidence>
<name>A0A2S9WQ51_9FLAO</name>
<dbReference type="AlphaFoldDB" id="A0A2S9WQ51"/>
<dbReference type="Proteomes" id="UP000239532">
    <property type="component" value="Unassembled WGS sequence"/>
</dbReference>
<feature type="compositionally biased region" description="Polar residues" evidence="1">
    <location>
        <begin position="42"/>
        <end position="59"/>
    </location>
</feature>
<feature type="domain" description="DUF7507" evidence="2">
    <location>
        <begin position="13"/>
        <end position="60"/>
    </location>
</feature>
<accession>A0A2S9WQ51</accession>
<proteinExistence type="predicted"/>
<gene>
    <name evidence="3" type="ORF">BST86_00105</name>
</gene>
<dbReference type="Pfam" id="PF24346">
    <property type="entry name" value="DUF7507"/>
    <property type="match status" value="2"/>
</dbReference>
<reference evidence="3 4" key="1">
    <citation type="submission" date="2016-11" db="EMBL/GenBank/DDBJ databases">
        <title>Trade-off between light-utilization and light-protection in marine flavobacteria.</title>
        <authorList>
            <person name="Kumagai Y."/>
        </authorList>
    </citation>
    <scope>NUCLEOTIDE SEQUENCE [LARGE SCALE GENOMIC DNA]</scope>
    <source>
        <strain evidence="3 4">JCM 17109</strain>
    </source>
</reference>
<dbReference type="NCBIfam" id="TIGR01451">
    <property type="entry name" value="B_ant_repeat"/>
    <property type="match status" value="1"/>
</dbReference>
<organism evidence="3 4">
    <name type="scientific">Nonlabens agnitus</name>
    <dbReference type="NCBI Taxonomy" id="870484"/>
    <lineage>
        <taxon>Bacteria</taxon>
        <taxon>Pseudomonadati</taxon>
        <taxon>Bacteroidota</taxon>
        <taxon>Flavobacteriia</taxon>
        <taxon>Flavobacteriales</taxon>
        <taxon>Flavobacteriaceae</taxon>
        <taxon>Nonlabens</taxon>
    </lineage>
</organism>
<dbReference type="InterPro" id="IPR047589">
    <property type="entry name" value="DUF11_rpt"/>
</dbReference>
<evidence type="ECO:0000256" key="1">
    <source>
        <dbReference type="SAM" id="MobiDB-lite"/>
    </source>
</evidence>
<protein>
    <recommendedName>
        <fullName evidence="2">DUF7507 domain-containing protein</fullName>
    </recommendedName>
</protein>
<evidence type="ECO:0000313" key="4">
    <source>
        <dbReference type="Proteomes" id="UP000239532"/>
    </source>
</evidence>
<feature type="region of interest" description="Disordered" evidence="1">
    <location>
        <begin position="42"/>
        <end position="67"/>
    </location>
</feature>
<dbReference type="EMBL" id="MQUC01000003">
    <property type="protein sequence ID" value="PRP65605.1"/>
    <property type="molecule type" value="Genomic_DNA"/>
</dbReference>
<dbReference type="OrthoDB" id="1146008at2"/>
<comment type="caution">
    <text evidence="3">The sequence shown here is derived from an EMBL/GenBank/DDBJ whole genome shotgun (WGS) entry which is preliminary data.</text>
</comment>
<dbReference type="InterPro" id="IPR055354">
    <property type="entry name" value="DUF7507"/>
</dbReference>
<keyword evidence="4" id="KW-1185">Reference proteome</keyword>
<sequence length="143" mass="15003">MVAPNGSITGGPIASLAPGATNATTFTGSYRVTQADINSGRFSNQATATGTTPQNTQVTDLSDDNSNLQNDPTITTVLLLLPLRSSRRDFSLIVAAETAANNNDGRAQVGEVITYSFTVTNTGNQTLTNVTVTTHYLMVPTVH</sequence>